<reference evidence="1" key="1">
    <citation type="journal article" date="2014" name="Front. Microbiol.">
        <title>High frequency of phylogenetically diverse reductive dehalogenase-homologous genes in deep subseafloor sedimentary metagenomes.</title>
        <authorList>
            <person name="Kawai M."/>
            <person name="Futagami T."/>
            <person name="Toyoda A."/>
            <person name="Takaki Y."/>
            <person name="Nishi S."/>
            <person name="Hori S."/>
            <person name="Arai W."/>
            <person name="Tsubouchi T."/>
            <person name="Morono Y."/>
            <person name="Uchiyama I."/>
            <person name="Ito T."/>
            <person name="Fujiyama A."/>
            <person name="Inagaki F."/>
            <person name="Takami H."/>
        </authorList>
    </citation>
    <scope>NUCLEOTIDE SEQUENCE</scope>
    <source>
        <strain evidence="1">Expedition CK06-06</strain>
    </source>
</reference>
<sequence length="139" mass="15906">PVIIQETGLCVWRSGKRPVLEIKVNPSYLRGKMALYWTGKQHVTRDLADLDRDYDLLVKGSRIARDAVFENDFDKLCEAVQVTHEVQLKEGMKELPDLGEKARKYCGAGHGGYAVYFFDERPILKDLLEIEPYIRSFSG</sequence>
<evidence type="ECO:0000313" key="1">
    <source>
        <dbReference type="EMBL" id="GAG15681.1"/>
    </source>
</evidence>
<feature type="non-terminal residue" evidence="1">
    <location>
        <position position="1"/>
    </location>
</feature>
<comment type="caution">
    <text evidence="1">The sequence shown here is derived from an EMBL/GenBank/DDBJ whole genome shotgun (WGS) entry which is preliminary data.</text>
</comment>
<dbReference type="InterPro" id="IPR036554">
    <property type="entry name" value="GHMP_kinase_C_sf"/>
</dbReference>
<organism evidence="1">
    <name type="scientific">marine sediment metagenome</name>
    <dbReference type="NCBI Taxonomy" id="412755"/>
    <lineage>
        <taxon>unclassified sequences</taxon>
        <taxon>metagenomes</taxon>
        <taxon>ecological metagenomes</taxon>
    </lineage>
</organism>
<protein>
    <recommendedName>
        <fullName evidence="2">GHMP kinase C-terminal domain-containing protein</fullName>
    </recommendedName>
</protein>
<name>X0WSJ4_9ZZZZ</name>
<dbReference type="EMBL" id="BARS01035161">
    <property type="protein sequence ID" value="GAG15681.1"/>
    <property type="molecule type" value="Genomic_DNA"/>
</dbReference>
<dbReference type="AlphaFoldDB" id="X0WSJ4"/>
<accession>X0WSJ4</accession>
<dbReference type="SUPFAM" id="SSF55060">
    <property type="entry name" value="GHMP Kinase, C-terminal domain"/>
    <property type="match status" value="1"/>
</dbReference>
<evidence type="ECO:0008006" key="2">
    <source>
        <dbReference type="Google" id="ProtNLM"/>
    </source>
</evidence>
<gene>
    <name evidence="1" type="ORF">S01H1_54214</name>
</gene>
<proteinExistence type="predicted"/>